<comment type="caution">
    <text evidence="2">The sequence shown here is derived from an EMBL/GenBank/DDBJ whole genome shotgun (WGS) entry which is preliminary data.</text>
</comment>
<reference evidence="2 3" key="1">
    <citation type="journal article" date="2014" name="Agronomy (Basel)">
        <title>A Draft Genome Sequence for Ensete ventricosum, the Drought-Tolerant Tree Against Hunger.</title>
        <authorList>
            <person name="Harrison J."/>
            <person name="Moore K.A."/>
            <person name="Paszkiewicz K."/>
            <person name="Jones T."/>
            <person name="Grant M."/>
            <person name="Ambacheew D."/>
            <person name="Muzemil S."/>
            <person name="Studholme D.J."/>
        </authorList>
    </citation>
    <scope>NUCLEOTIDE SEQUENCE [LARGE SCALE GENOMIC DNA]</scope>
</reference>
<proteinExistence type="predicted"/>
<evidence type="ECO:0000313" key="2">
    <source>
        <dbReference type="EMBL" id="RRT71242.1"/>
    </source>
</evidence>
<gene>
    <name evidence="2" type="ORF">B296_00013451</name>
</gene>
<sequence>MREDPCDRSAKACVSTVTCPERDHRYKKERLLIIEPIEEPEHEEEDLEPGRTRRRTHSRPIAWLTL</sequence>
<evidence type="ECO:0000256" key="1">
    <source>
        <dbReference type="SAM" id="MobiDB-lite"/>
    </source>
</evidence>
<feature type="region of interest" description="Disordered" evidence="1">
    <location>
        <begin position="39"/>
        <end position="59"/>
    </location>
</feature>
<protein>
    <submittedName>
        <fullName evidence="2">Uncharacterized protein</fullName>
    </submittedName>
</protein>
<organism evidence="2 3">
    <name type="scientific">Ensete ventricosum</name>
    <name type="common">Abyssinian banana</name>
    <name type="synonym">Musa ensete</name>
    <dbReference type="NCBI Taxonomy" id="4639"/>
    <lineage>
        <taxon>Eukaryota</taxon>
        <taxon>Viridiplantae</taxon>
        <taxon>Streptophyta</taxon>
        <taxon>Embryophyta</taxon>
        <taxon>Tracheophyta</taxon>
        <taxon>Spermatophyta</taxon>
        <taxon>Magnoliopsida</taxon>
        <taxon>Liliopsida</taxon>
        <taxon>Zingiberales</taxon>
        <taxon>Musaceae</taxon>
        <taxon>Ensete</taxon>
    </lineage>
</organism>
<dbReference type="AlphaFoldDB" id="A0A427A4T1"/>
<name>A0A427A4T1_ENSVE</name>
<evidence type="ECO:0000313" key="3">
    <source>
        <dbReference type="Proteomes" id="UP000287651"/>
    </source>
</evidence>
<accession>A0A427A4T1</accession>
<dbReference type="EMBL" id="AMZH03003763">
    <property type="protein sequence ID" value="RRT71242.1"/>
    <property type="molecule type" value="Genomic_DNA"/>
</dbReference>
<dbReference type="Proteomes" id="UP000287651">
    <property type="component" value="Unassembled WGS sequence"/>
</dbReference>